<dbReference type="OMA" id="CAIHITE"/>
<evidence type="ECO:0000313" key="3">
    <source>
        <dbReference type="EMBL" id="EMS50409.1"/>
    </source>
</evidence>
<protein>
    <recommendedName>
        <fullName evidence="4">Aminotransferase-like plant mobile domain-containing protein</fullName>
    </recommendedName>
</protein>
<name>M7ZQN6_TRIUA</name>
<accession>M7ZQN6</accession>
<keyword evidence="2" id="KW-1133">Transmembrane helix</keyword>
<feature type="compositionally biased region" description="Polar residues" evidence="1">
    <location>
        <begin position="474"/>
        <end position="484"/>
    </location>
</feature>
<organism evidence="3">
    <name type="scientific">Triticum urartu</name>
    <name type="common">Red wild einkorn</name>
    <name type="synonym">Crithodium urartu</name>
    <dbReference type="NCBI Taxonomy" id="4572"/>
    <lineage>
        <taxon>Eukaryota</taxon>
        <taxon>Viridiplantae</taxon>
        <taxon>Streptophyta</taxon>
        <taxon>Embryophyta</taxon>
        <taxon>Tracheophyta</taxon>
        <taxon>Spermatophyta</taxon>
        <taxon>Magnoliopsida</taxon>
        <taxon>Liliopsida</taxon>
        <taxon>Poales</taxon>
        <taxon>Poaceae</taxon>
        <taxon>BOP clade</taxon>
        <taxon>Pooideae</taxon>
        <taxon>Triticodae</taxon>
        <taxon>Triticeae</taxon>
        <taxon>Triticinae</taxon>
        <taxon>Triticum</taxon>
    </lineage>
</organism>
<sequence length="726" mass="81187">MSASSSSGPQDPDTELLPLIPCPRCLREVVSDITVSGKRPGNCYYWCVLWTETTGFPLANGSEQDRNTKARGGPDFGRAMVLMLGAALILLMFLLGISVLILAVMSRSGNCDDDELEVEQIPMPQGRTSDTDPNLEQAPNYTSRMSVKQVVAVIKDFSEYKKWLVTEIGFGGMLDLPTHQKFNLRLSAWLMSNVGVHRCAIHITEKKVLKFWAEDVGKVFGIPCGSRDVKGRDADVNPNSVDFIKRTLRMDQVGAHSLRAAEEFLKRDITEDSGKLEKDCFQIAFVIVMMGHILVPSTKHNYATIDFWGALANPENIQQFNWCEYVLSCLTDSVTKLQKDLVMNVQTINLTGCHLFLQVFFLDNLELGIFTTKHDIFPRISAFDRATLRRMITMATDIGKSPSTYTSAMLRDPHGLCYTRSNFMSSVGNLRDVPYGPNWSTPPQCSARAAIDPSMRTPAALSIPGRRLDMTAMADTNPSPSPNYRSKRAASDPLLVDSCRPKRDHGSSTTYSVRLSEYASSVSSVVLEIFMEENPDRPYMSFPHILDNDLAVLFLAGMDFIHLIQIQEQFVGQHILYPLHTCQNFYVPVPTPHGWSLYLWDMVATEVHILDPLSSPSGCTPEVRAMHEAAVSILHDGLFKCISEFFSGWPISYCREDSAVCVLHLLRFYNGSKATVPLTKNNIDRMRLHLFHETFKLQGNKSSVPPDVMWNILAPDDIADETSVVT</sequence>
<dbReference type="AlphaFoldDB" id="M7ZQN6"/>
<keyword evidence="2" id="KW-0472">Membrane</keyword>
<proteinExistence type="predicted"/>
<evidence type="ECO:0008006" key="4">
    <source>
        <dbReference type="Google" id="ProtNLM"/>
    </source>
</evidence>
<feature type="transmembrane region" description="Helical" evidence="2">
    <location>
        <begin position="79"/>
        <end position="105"/>
    </location>
</feature>
<dbReference type="PANTHER" id="PTHR34835:SF62">
    <property type="entry name" value="AMINOTRANSFERASE-LIKE PLANT MOBILE DOMAIN-CONTAINING PROTEIN"/>
    <property type="match status" value="1"/>
</dbReference>
<evidence type="ECO:0000256" key="2">
    <source>
        <dbReference type="SAM" id="Phobius"/>
    </source>
</evidence>
<dbReference type="eggNOG" id="ENOG502R3Z1">
    <property type="taxonomic scope" value="Eukaryota"/>
</dbReference>
<reference evidence="3" key="1">
    <citation type="journal article" date="2013" name="Nature">
        <title>Draft genome of the wheat A-genome progenitor Triticum urartu.</title>
        <authorList>
            <person name="Ling H.Q."/>
            <person name="Zhao S."/>
            <person name="Liu D."/>
            <person name="Wang J."/>
            <person name="Sun H."/>
            <person name="Zhang C."/>
            <person name="Fan H."/>
            <person name="Li D."/>
            <person name="Dong L."/>
            <person name="Tao Y."/>
            <person name="Gao C."/>
            <person name="Wu H."/>
            <person name="Li Y."/>
            <person name="Cui Y."/>
            <person name="Guo X."/>
            <person name="Zheng S."/>
            <person name="Wang B."/>
            <person name="Yu K."/>
            <person name="Liang Q."/>
            <person name="Yang W."/>
            <person name="Lou X."/>
            <person name="Chen J."/>
            <person name="Feng M."/>
            <person name="Jian J."/>
            <person name="Zhang X."/>
            <person name="Luo G."/>
            <person name="Jiang Y."/>
            <person name="Liu J."/>
            <person name="Wang Z."/>
            <person name="Sha Y."/>
            <person name="Zhang B."/>
            <person name="Wu H."/>
            <person name="Tang D."/>
            <person name="Shen Q."/>
            <person name="Xue P."/>
            <person name="Zou S."/>
            <person name="Wang X."/>
            <person name="Liu X."/>
            <person name="Wang F."/>
            <person name="Yang Y."/>
            <person name="An X."/>
            <person name="Dong Z."/>
            <person name="Zhang K."/>
            <person name="Zhang X."/>
            <person name="Luo M.C."/>
            <person name="Dvorak J."/>
            <person name="Tong Y."/>
            <person name="Wang J."/>
            <person name="Yang H."/>
            <person name="Li Z."/>
            <person name="Wang D."/>
            <person name="Zhang A."/>
            <person name="Wang J."/>
        </authorList>
    </citation>
    <scope>NUCLEOTIDE SEQUENCE</scope>
</reference>
<evidence type="ECO:0000256" key="1">
    <source>
        <dbReference type="SAM" id="MobiDB-lite"/>
    </source>
</evidence>
<dbReference type="PANTHER" id="PTHR34835">
    <property type="entry name" value="OS07G0283600 PROTEIN-RELATED"/>
    <property type="match status" value="1"/>
</dbReference>
<dbReference type="EMBL" id="KD231857">
    <property type="protein sequence ID" value="EMS50409.1"/>
    <property type="molecule type" value="Genomic_DNA"/>
</dbReference>
<gene>
    <name evidence="3" type="ORF">TRIUR3_25471</name>
</gene>
<keyword evidence="2" id="KW-0812">Transmembrane</keyword>
<dbReference type="STRING" id="4572.M7ZQN6"/>
<feature type="region of interest" description="Disordered" evidence="1">
    <location>
        <begin position="467"/>
        <end position="490"/>
    </location>
</feature>